<keyword evidence="3" id="KW-1185">Reference proteome</keyword>
<organism evidence="2 3">
    <name type="scientific">Streptomyces jumonjinensis</name>
    <dbReference type="NCBI Taxonomy" id="1945"/>
    <lineage>
        <taxon>Bacteria</taxon>
        <taxon>Bacillati</taxon>
        <taxon>Actinomycetota</taxon>
        <taxon>Actinomycetes</taxon>
        <taxon>Kitasatosporales</taxon>
        <taxon>Streptomycetaceae</taxon>
        <taxon>Streptomyces</taxon>
    </lineage>
</organism>
<dbReference type="InterPro" id="IPR035917">
    <property type="entry name" value="YjbQ-like_sf"/>
</dbReference>
<dbReference type="RefSeq" id="WP_153521458.1">
    <property type="nucleotide sequence ID" value="NZ_JBEPDZ010000076.1"/>
</dbReference>
<dbReference type="EMBL" id="VCLA01000054">
    <property type="protein sequence ID" value="MQS99939.1"/>
    <property type="molecule type" value="Genomic_DNA"/>
</dbReference>
<dbReference type="Gene3D" id="2.60.120.460">
    <property type="entry name" value="YjbQ-like"/>
    <property type="match status" value="1"/>
</dbReference>
<evidence type="ECO:0000313" key="3">
    <source>
        <dbReference type="Proteomes" id="UP000419138"/>
    </source>
</evidence>
<protein>
    <submittedName>
        <fullName evidence="2">YjbQ family protein</fullName>
    </submittedName>
</protein>
<dbReference type="PIRSF" id="PIRSF004681">
    <property type="entry name" value="UCP004681"/>
    <property type="match status" value="1"/>
</dbReference>
<dbReference type="Proteomes" id="UP000419138">
    <property type="component" value="Unassembled WGS sequence"/>
</dbReference>
<evidence type="ECO:0000256" key="1">
    <source>
        <dbReference type="ARBA" id="ARBA00005534"/>
    </source>
</evidence>
<name>A0A646KCT0_STRJU</name>
<dbReference type="SUPFAM" id="SSF111038">
    <property type="entry name" value="YjbQ-like"/>
    <property type="match status" value="1"/>
</dbReference>
<evidence type="ECO:0000313" key="2">
    <source>
        <dbReference type="EMBL" id="MQS99939.1"/>
    </source>
</evidence>
<dbReference type="OrthoDB" id="9801725at2"/>
<proteinExistence type="inferred from homology"/>
<dbReference type="PANTHER" id="PTHR30615:SF8">
    <property type="entry name" value="UPF0047 PROTEIN C4A8.02C"/>
    <property type="match status" value="1"/>
</dbReference>
<dbReference type="InterPro" id="IPR001602">
    <property type="entry name" value="UPF0047_YjbQ-like"/>
</dbReference>
<gene>
    <name evidence="2" type="ORF">FF041_06810</name>
</gene>
<dbReference type="PANTHER" id="PTHR30615">
    <property type="entry name" value="UNCHARACTERIZED PROTEIN YJBQ-RELATED"/>
    <property type="match status" value="1"/>
</dbReference>
<comment type="caution">
    <text evidence="2">The sequence shown here is derived from an EMBL/GenBank/DDBJ whole genome shotgun (WGS) entry which is preliminary data.</text>
</comment>
<accession>A0A646KCT0</accession>
<reference evidence="2 3" key="1">
    <citation type="submission" date="2019-05" db="EMBL/GenBank/DDBJ databases">
        <title>Comparative genomics and metabolomics analyses of clavulanic acid producing Streptomyces species provides insight into specialized metabolism and evolution of beta-lactam biosynthetic gene clusters.</title>
        <authorList>
            <person name="Moore M.A."/>
            <person name="Cruz-Morales P."/>
            <person name="Barona Gomez F."/>
            <person name="Kapil T."/>
        </authorList>
    </citation>
    <scope>NUCLEOTIDE SEQUENCE [LARGE SCALE GENOMIC DNA]</scope>
    <source>
        <strain evidence="2 3">NRRL 5741</strain>
    </source>
</reference>
<dbReference type="AlphaFoldDB" id="A0A646KCT0"/>
<sequence length="140" mass="14941">MPAPFSTELLDITTGSHETVTDLTQACARFLHSTAAGRDGLLNVFVPHATAGIAVIETGAGSDEDLLAALHTLLPADDRWQHRHGTPGHGRDHVLPAFLPPHATLPVIGGRLELGTWQSVCLVDTNISNVNRQVRLSFLG</sequence>
<dbReference type="Pfam" id="PF01894">
    <property type="entry name" value="YjbQ"/>
    <property type="match status" value="1"/>
</dbReference>
<comment type="similarity">
    <text evidence="1">Belongs to the UPF0047 family.</text>
</comment>